<feature type="non-terminal residue" evidence="2">
    <location>
        <position position="81"/>
    </location>
</feature>
<feature type="compositionally biased region" description="Polar residues" evidence="1">
    <location>
        <begin position="23"/>
        <end position="39"/>
    </location>
</feature>
<feature type="region of interest" description="Disordered" evidence="1">
    <location>
        <begin position="17"/>
        <end position="40"/>
    </location>
</feature>
<sequence>SRIDALVKELVAQETAFDKRQQEQAQTEADDLPTSSSDQFEGYLSREEIMSNMARNSSATCSSSSSSSIATLAETRQAEDG</sequence>
<dbReference type="AlphaFoldDB" id="A0A9P6PLC3"/>
<dbReference type="EMBL" id="JAAAJA010001417">
    <property type="protein sequence ID" value="KAG0247407.1"/>
    <property type="molecule type" value="Genomic_DNA"/>
</dbReference>
<comment type="caution">
    <text evidence="2">The sequence shown here is derived from an EMBL/GenBank/DDBJ whole genome shotgun (WGS) entry which is preliminary data.</text>
</comment>
<reference evidence="2" key="1">
    <citation type="journal article" date="2020" name="Fungal Divers.">
        <title>Resolving the Mortierellaceae phylogeny through synthesis of multi-gene phylogenetics and phylogenomics.</title>
        <authorList>
            <person name="Vandepol N."/>
            <person name="Liber J."/>
            <person name="Desiro A."/>
            <person name="Na H."/>
            <person name="Kennedy M."/>
            <person name="Barry K."/>
            <person name="Grigoriev I.V."/>
            <person name="Miller A.N."/>
            <person name="O'Donnell K."/>
            <person name="Stajich J.E."/>
            <person name="Bonito G."/>
        </authorList>
    </citation>
    <scope>NUCLEOTIDE SEQUENCE</scope>
    <source>
        <strain evidence="2">KOD948</strain>
    </source>
</reference>
<gene>
    <name evidence="2" type="ORF">BG011_001562</name>
</gene>
<organism evidence="2 3">
    <name type="scientific">Mortierella polycephala</name>
    <dbReference type="NCBI Taxonomy" id="41804"/>
    <lineage>
        <taxon>Eukaryota</taxon>
        <taxon>Fungi</taxon>
        <taxon>Fungi incertae sedis</taxon>
        <taxon>Mucoromycota</taxon>
        <taxon>Mortierellomycotina</taxon>
        <taxon>Mortierellomycetes</taxon>
        <taxon>Mortierellales</taxon>
        <taxon>Mortierellaceae</taxon>
        <taxon>Mortierella</taxon>
    </lineage>
</organism>
<proteinExistence type="predicted"/>
<feature type="non-terminal residue" evidence="2">
    <location>
        <position position="1"/>
    </location>
</feature>
<dbReference type="Proteomes" id="UP000726737">
    <property type="component" value="Unassembled WGS sequence"/>
</dbReference>
<feature type="compositionally biased region" description="Low complexity" evidence="1">
    <location>
        <begin position="57"/>
        <end position="68"/>
    </location>
</feature>
<evidence type="ECO:0000313" key="3">
    <source>
        <dbReference type="Proteomes" id="UP000726737"/>
    </source>
</evidence>
<accession>A0A9P6PLC3</accession>
<evidence type="ECO:0000256" key="1">
    <source>
        <dbReference type="SAM" id="MobiDB-lite"/>
    </source>
</evidence>
<protein>
    <submittedName>
        <fullName evidence="2">Uncharacterized protein</fullName>
    </submittedName>
</protein>
<name>A0A9P6PLC3_9FUNG</name>
<feature type="region of interest" description="Disordered" evidence="1">
    <location>
        <begin position="54"/>
        <end position="81"/>
    </location>
</feature>
<keyword evidence="3" id="KW-1185">Reference proteome</keyword>
<dbReference type="OrthoDB" id="10618534at2759"/>
<evidence type="ECO:0000313" key="2">
    <source>
        <dbReference type="EMBL" id="KAG0247407.1"/>
    </source>
</evidence>